<dbReference type="Gene3D" id="1.10.287.950">
    <property type="entry name" value="Methyl-accepting chemotaxis protein"/>
    <property type="match status" value="1"/>
</dbReference>
<evidence type="ECO:0000313" key="6">
    <source>
        <dbReference type="EMBL" id="BDU69465.1"/>
    </source>
</evidence>
<dbReference type="InterPro" id="IPR004090">
    <property type="entry name" value="Chemotax_Me-accpt_rcpt"/>
</dbReference>
<dbReference type="PRINTS" id="PR00260">
    <property type="entry name" value="CHEMTRNSDUCR"/>
</dbReference>
<evidence type="ECO:0000256" key="2">
    <source>
        <dbReference type="ARBA" id="ARBA00029447"/>
    </source>
</evidence>
<dbReference type="Pfam" id="PF00015">
    <property type="entry name" value="MCPsignal"/>
    <property type="match status" value="1"/>
</dbReference>
<evidence type="ECO:0000259" key="5">
    <source>
        <dbReference type="PROSITE" id="PS50111"/>
    </source>
</evidence>
<evidence type="ECO:0000313" key="7">
    <source>
        <dbReference type="Proteomes" id="UP001242010"/>
    </source>
</evidence>
<dbReference type="Proteomes" id="UP001242010">
    <property type="component" value="Chromosome"/>
</dbReference>
<keyword evidence="1 3" id="KW-0807">Transducer</keyword>
<proteinExistence type="inferred from homology"/>
<dbReference type="EMBL" id="AP027079">
    <property type="protein sequence ID" value="BDU69465.1"/>
    <property type="molecule type" value="Genomic_DNA"/>
</dbReference>
<evidence type="ECO:0000256" key="4">
    <source>
        <dbReference type="SAM" id="MobiDB-lite"/>
    </source>
</evidence>
<reference evidence="7" key="1">
    <citation type="journal article" date="2023" name="Int. J. Syst. Evol. Microbiol.">
        <title>Mesoterricola silvestris gen. nov., sp. nov., Mesoterricola sediminis sp. nov., Geothrix oryzae sp. nov., Geothrix edaphica sp. nov., Geothrix rubra sp. nov., and Geothrix limicola sp. nov., six novel members of Acidobacteriota isolated from soils.</title>
        <authorList>
            <person name="Itoh H."/>
            <person name="Sugisawa Y."/>
            <person name="Mise K."/>
            <person name="Xu Z."/>
            <person name="Kuniyasu M."/>
            <person name="Ushijima N."/>
            <person name="Kawano K."/>
            <person name="Kobayashi E."/>
            <person name="Shiratori Y."/>
            <person name="Masuda Y."/>
            <person name="Senoo K."/>
        </authorList>
    </citation>
    <scope>NUCLEOTIDE SEQUENCE [LARGE SCALE GENOMIC DNA]</scope>
    <source>
        <strain evidence="7">Red222</strain>
    </source>
</reference>
<evidence type="ECO:0000256" key="3">
    <source>
        <dbReference type="PROSITE-ProRule" id="PRU00284"/>
    </source>
</evidence>
<protein>
    <submittedName>
        <fullName evidence="6">Chemotaxis transducer</fullName>
    </submittedName>
</protein>
<dbReference type="InterPro" id="IPR004089">
    <property type="entry name" value="MCPsignal_dom"/>
</dbReference>
<name>A0ABM8DR31_9BACT</name>
<dbReference type="PROSITE" id="PS50111">
    <property type="entry name" value="CHEMOTAXIS_TRANSDUC_2"/>
    <property type="match status" value="1"/>
</dbReference>
<keyword evidence="7" id="KW-1185">Reference proteome</keyword>
<dbReference type="SMART" id="SM00283">
    <property type="entry name" value="MA"/>
    <property type="match status" value="1"/>
</dbReference>
<organism evidence="6 7">
    <name type="scientific">Geothrix oryzae</name>
    <dbReference type="NCBI Taxonomy" id="2927975"/>
    <lineage>
        <taxon>Bacteria</taxon>
        <taxon>Pseudomonadati</taxon>
        <taxon>Acidobacteriota</taxon>
        <taxon>Holophagae</taxon>
        <taxon>Holophagales</taxon>
        <taxon>Holophagaceae</taxon>
        <taxon>Geothrix</taxon>
    </lineage>
</organism>
<feature type="domain" description="Methyl-accepting transducer" evidence="5">
    <location>
        <begin position="34"/>
        <end position="270"/>
    </location>
</feature>
<dbReference type="RefSeq" id="WP_286353189.1">
    <property type="nucleotide sequence ID" value="NZ_AP027079.1"/>
</dbReference>
<comment type="similarity">
    <text evidence="2">Belongs to the methyl-accepting chemotaxis (MCP) protein family.</text>
</comment>
<feature type="region of interest" description="Disordered" evidence="4">
    <location>
        <begin position="1"/>
        <end position="22"/>
    </location>
</feature>
<dbReference type="PANTHER" id="PTHR32089:SF112">
    <property type="entry name" value="LYSOZYME-LIKE PROTEIN-RELATED"/>
    <property type="match status" value="1"/>
</dbReference>
<accession>A0ABM8DR31</accession>
<evidence type="ECO:0000256" key="1">
    <source>
        <dbReference type="ARBA" id="ARBA00023224"/>
    </source>
</evidence>
<dbReference type="PANTHER" id="PTHR32089">
    <property type="entry name" value="METHYL-ACCEPTING CHEMOTAXIS PROTEIN MCPB"/>
    <property type="match status" value="1"/>
</dbReference>
<gene>
    <name evidence="6" type="ORF">GETHOR_15660</name>
</gene>
<sequence length="527" mass="57040">MSEPTPRPAVPAASGSEEHDPAQLAQDLAGLETVINRSAAGAARTSVRIQTLAREIDRILDSTRSIQGTLEGLDANISQAASAAEEGAESTRLMADLTRQGRQESDEAVATVRQLQEQTTLTSERLESLMGHILQVNEVSQVIGEIADRTGMLSLNAAIEAAHAGAAGRGFAVVAEEVRKLADRTSRQTQEIGQLLESIRRDLDPAREAMGRSLGLASETRAQVEAVEQRFSGIAELAESTAGNVSSMARTASEEHAAARRLVAASGELLDATGTLKAEAEAVAQDAFSVSSLTELGHRHLAAYDTGSLFHRALDLARGLTATSAKILEMALGDGRVRQEDLLALEYREIQGAEIQSLSRFFNVLHVPPEGFAPPKYRTAYDALVERPLQEAFDGVLEQEPRLTFALILDLNSYAPSHNRRFAQDWTGHPDQDLAGNRVKRFFTDNRVLVRGARHGLGEVAEALPDRASRAAFQRVADLDEKAARREDFLVQTYARDTGAIITVLTVPLHVCGQRYGVSLLGWSSER</sequence>
<dbReference type="SUPFAM" id="SSF58104">
    <property type="entry name" value="Methyl-accepting chemotaxis protein (MCP) signaling domain"/>
    <property type="match status" value="1"/>
</dbReference>